<feature type="signal peptide" evidence="1">
    <location>
        <begin position="1"/>
        <end position="19"/>
    </location>
</feature>
<dbReference type="Proteomes" id="UP001250662">
    <property type="component" value="Unassembled WGS sequence"/>
</dbReference>
<keyword evidence="1" id="KW-0732">Signal</keyword>
<evidence type="ECO:0000256" key="1">
    <source>
        <dbReference type="SAM" id="SignalP"/>
    </source>
</evidence>
<dbReference type="EMBL" id="JAVRHU010000003">
    <property type="protein sequence ID" value="MDT0622407.1"/>
    <property type="molecule type" value="Genomic_DNA"/>
</dbReference>
<reference evidence="2 3" key="1">
    <citation type="submission" date="2023-09" db="EMBL/GenBank/DDBJ databases">
        <authorList>
            <person name="Rey-Velasco X."/>
        </authorList>
    </citation>
    <scope>NUCLEOTIDE SEQUENCE [LARGE SCALE GENOMIC DNA]</scope>
    <source>
        <strain evidence="2 3">P007</strain>
    </source>
</reference>
<keyword evidence="3" id="KW-1185">Reference proteome</keyword>
<evidence type="ECO:0000313" key="2">
    <source>
        <dbReference type="EMBL" id="MDT0622407.1"/>
    </source>
</evidence>
<gene>
    <name evidence="2" type="ORF">RM520_12280</name>
</gene>
<protein>
    <submittedName>
        <fullName evidence="2">Uncharacterized protein</fullName>
    </submittedName>
</protein>
<accession>A0ABU3BJR0</accession>
<comment type="caution">
    <text evidence="2">The sequence shown here is derived from an EMBL/GenBank/DDBJ whole genome shotgun (WGS) entry which is preliminary data.</text>
</comment>
<organism evidence="2 3">
    <name type="scientific">Croceitalea vernalis</name>
    <dbReference type="NCBI Taxonomy" id="3075599"/>
    <lineage>
        <taxon>Bacteria</taxon>
        <taxon>Pseudomonadati</taxon>
        <taxon>Bacteroidota</taxon>
        <taxon>Flavobacteriia</taxon>
        <taxon>Flavobacteriales</taxon>
        <taxon>Flavobacteriaceae</taxon>
        <taxon>Croceitalea</taxon>
    </lineage>
</organism>
<evidence type="ECO:0000313" key="3">
    <source>
        <dbReference type="Proteomes" id="UP001250662"/>
    </source>
</evidence>
<dbReference type="RefSeq" id="WP_311385971.1">
    <property type="nucleotide sequence ID" value="NZ_JAVRHU010000003.1"/>
</dbReference>
<feature type="chain" id="PRO_5045253238" evidence="1">
    <location>
        <begin position="20"/>
        <end position="244"/>
    </location>
</feature>
<name>A0ABU3BJR0_9FLAO</name>
<sequence>MKKTFGFLTAALVAFSLNAQTSGQVATYTTGVGAQTDGLYNYAMGAISDKLEKLSYEDSTIEGSPYKANTFMPTQLYYGDEAIGQVYYRYNAHNQEIETKQQNLDQEPIRALGRDKKIKLMVDGKPMSFKTFIDKSGNTQNGYLTLLRDGKYKLYKRLNIVFKDAKKAPNSFVKGTPARFTPFTEYYLESEDGKRIDEIELNTKKFLNVVGSENRESVKQFIKENKIKLKDEQDVYAILTFLNS</sequence>
<proteinExistence type="predicted"/>